<reference evidence="2 3" key="1">
    <citation type="submission" date="2017-07" db="EMBL/GenBank/DDBJ databases">
        <title>Draft Genome Sequences of Select Purple Nonsulfur Bacteria.</title>
        <authorList>
            <person name="Lasarre B."/>
            <person name="Mckinlay J.B."/>
        </authorList>
    </citation>
    <scope>NUCLEOTIDE SEQUENCE [LARGE SCALE GENOMIC DNA]</scope>
    <source>
        <strain evidence="2 3">DSM 11907</strain>
    </source>
</reference>
<evidence type="ECO:0000259" key="1">
    <source>
        <dbReference type="Pfam" id="PF13477"/>
    </source>
</evidence>
<dbReference type="InterPro" id="IPR028098">
    <property type="entry name" value="Glyco_trans_4-like_N"/>
</dbReference>
<feature type="domain" description="Glycosyltransferase subfamily 4-like N-terminal" evidence="1">
    <location>
        <begin position="11"/>
        <end position="147"/>
    </location>
</feature>
<dbReference type="Pfam" id="PF13692">
    <property type="entry name" value="Glyco_trans_1_4"/>
    <property type="match status" value="1"/>
</dbReference>
<comment type="caution">
    <text evidence="2">The sequence shown here is derived from an EMBL/GenBank/DDBJ whole genome shotgun (WGS) entry which is preliminary data.</text>
</comment>
<evidence type="ECO:0000313" key="3">
    <source>
        <dbReference type="Proteomes" id="UP000248863"/>
    </source>
</evidence>
<protein>
    <recommendedName>
        <fullName evidence="1">Glycosyltransferase subfamily 4-like N-terminal domain-containing protein</fullName>
    </recommendedName>
</protein>
<dbReference type="CDD" id="cd03808">
    <property type="entry name" value="GT4_CapM-like"/>
    <property type="match status" value="1"/>
</dbReference>
<dbReference type="PANTHER" id="PTHR12526">
    <property type="entry name" value="GLYCOSYLTRANSFERASE"/>
    <property type="match status" value="1"/>
</dbReference>
<accession>A0A327KIL7</accession>
<sequence length="384" mass="41637">MLKPPSNQQRLMFVVTEDWYFVSHRLPLARAARDAGYEVLVATRLADKAETIRREGFAVIDLTKMRRTGRNPFSELSAIAELVGIYRTHRPDIVHHIAMKPVLYGSMAARIAGVRSVVNNLAGLGFVFSSRSLKARVLRPAIRRLLAPALNRPRTLTIVQNSDDARVMTDAIGVEPAHLRLIKGSGVDPSLYPMPHREEAPPLVVLASRMIRDKGIADFVAAATQLRRAGDVETRFVLLGSPDVGNPHAIPEAELQTYDRDGVVAWWGHRDDMPEILARSAIVCLPTTYGEGIPRILIEAAAAGCAIVAYDVAGCREIVAHGDNGVLVRPGDIAGLAAAIGGLLAAPPRRAAMGQRGRARVEAEFAQDRIVAQTLAIYAETVGP</sequence>
<dbReference type="AlphaFoldDB" id="A0A327KIL7"/>
<dbReference type="OrthoDB" id="9790710at2"/>
<dbReference type="Proteomes" id="UP000248863">
    <property type="component" value="Unassembled WGS sequence"/>
</dbReference>
<dbReference type="Gene3D" id="3.40.50.2000">
    <property type="entry name" value="Glycogen Phosphorylase B"/>
    <property type="match status" value="2"/>
</dbReference>
<dbReference type="SUPFAM" id="SSF53756">
    <property type="entry name" value="UDP-Glycosyltransferase/glycogen phosphorylase"/>
    <property type="match status" value="1"/>
</dbReference>
<gene>
    <name evidence="2" type="ORF">CH338_11960</name>
</gene>
<dbReference type="GO" id="GO:0016757">
    <property type="term" value="F:glycosyltransferase activity"/>
    <property type="evidence" value="ECO:0007669"/>
    <property type="project" value="TreeGrafter"/>
</dbReference>
<evidence type="ECO:0000313" key="2">
    <source>
        <dbReference type="EMBL" id="RAI38649.1"/>
    </source>
</evidence>
<dbReference type="RefSeq" id="WP_111357401.1">
    <property type="nucleotide sequence ID" value="NZ_NHSK01000260.1"/>
</dbReference>
<organism evidence="2 3">
    <name type="scientific">Rhodoplanes elegans</name>
    <dbReference type="NCBI Taxonomy" id="29408"/>
    <lineage>
        <taxon>Bacteria</taxon>
        <taxon>Pseudomonadati</taxon>
        <taxon>Pseudomonadota</taxon>
        <taxon>Alphaproteobacteria</taxon>
        <taxon>Hyphomicrobiales</taxon>
        <taxon>Nitrobacteraceae</taxon>
        <taxon>Rhodoplanes</taxon>
    </lineage>
</organism>
<dbReference type="EMBL" id="NPEU01000114">
    <property type="protein sequence ID" value="RAI38649.1"/>
    <property type="molecule type" value="Genomic_DNA"/>
</dbReference>
<proteinExistence type="predicted"/>
<dbReference type="PANTHER" id="PTHR12526:SF638">
    <property type="entry name" value="SPORE COAT PROTEIN SA"/>
    <property type="match status" value="1"/>
</dbReference>
<dbReference type="Pfam" id="PF13477">
    <property type="entry name" value="Glyco_trans_4_2"/>
    <property type="match status" value="1"/>
</dbReference>
<name>A0A327KIL7_9BRAD</name>
<keyword evidence="3" id="KW-1185">Reference proteome</keyword>